<dbReference type="OrthoDB" id="582170at2"/>
<dbReference type="Gene3D" id="1.20.140.160">
    <property type="match status" value="1"/>
</dbReference>
<gene>
    <name evidence="3" type="ORF">EJC49_05190</name>
</gene>
<dbReference type="EMBL" id="RWKW01000016">
    <property type="protein sequence ID" value="RST87474.1"/>
    <property type="molecule type" value="Genomic_DNA"/>
</dbReference>
<reference evidence="3 4" key="1">
    <citation type="submission" date="2018-12" db="EMBL/GenBank/DDBJ databases">
        <title>Mesorhizobium carbonis sp. nov., isolated from coal mine water.</title>
        <authorList>
            <person name="Xin W."/>
            <person name="Xu Z."/>
            <person name="Xiang F."/>
            <person name="Zhang J."/>
            <person name="Xi L."/>
            <person name="Liu J."/>
        </authorList>
    </citation>
    <scope>NUCLEOTIDE SEQUENCE [LARGE SCALE GENOMIC DNA]</scope>
    <source>
        <strain evidence="3 4">B2.3</strain>
    </source>
</reference>
<dbReference type="InterPro" id="IPR001789">
    <property type="entry name" value="Sig_transdc_resp-reg_receiver"/>
</dbReference>
<dbReference type="PROSITE" id="PS50110">
    <property type="entry name" value="RESPONSE_REGULATORY"/>
    <property type="match status" value="1"/>
</dbReference>
<keyword evidence="4" id="KW-1185">Reference proteome</keyword>
<comment type="caution">
    <text evidence="3">The sequence shown here is derived from an EMBL/GenBank/DDBJ whole genome shotgun (WGS) entry which is preliminary data.</text>
</comment>
<keyword evidence="1" id="KW-0597">Phosphoprotein</keyword>
<dbReference type="InterPro" id="IPR011006">
    <property type="entry name" value="CheY-like_superfamily"/>
</dbReference>
<sequence>MDELLTKLAGMRILIAEDEYLLAAELAQFFESVGATVLGPASDVPAARTYLDEADAAILDINLRGSTVFPIADELFLRGVPFVFFSGTDGSSLPDRFRFVGSLPKPVSWQHVLSVLDAEIGSARGNENPFEPLRQDMGVVLPKLRLSARLMLGDAFAADRLVEKTLERAVGEFKSRPDDMPTSTWLTHLMETTLAVGGRNLMN</sequence>
<proteinExistence type="predicted"/>
<dbReference type="Proteomes" id="UP000278398">
    <property type="component" value="Unassembled WGS sequence"/>
</dbReference>
<dbReference type="Gene3D" id="3.40.50.2300">
    <property type="match status" value="1"/>
</dbReference>
<dbReference type="SMART" id="SM00448">
    <property type="entry name" value="REC"/>
    <property type="match status" value="1"/>
</dbReference>
<dbReference type="AlphaFoldDB" id="A0A429Z1G7"/>
<feature type="modified residue" description="4-aspartylphosphate" evidence="1">
    <location>
        <position position="60"/>
    </location>
</feature>
<protein>
    <submittedName>
        <fullName evidence="3">Response regulator</fullName>
    </submittedName>
</protein>
<feature type="domain" description="Response regulatory" evidence="2">
    <location>
        <begin position="12"/>
        <end position="120"/>
    </location>
</feature>
<evidence type="ECO:0000313" key="3">
    <source>
        <dbReference type="EMBL" id="RST87474.1"/>
    </source>
</evidence>
<organism evidence="3 4">
    <name type="scientific">Aquibium carbonis</name>
    <dbReference type="NCBI Taxonomy" id="2495581"/>
    <lineage>
        <taxon>Bacteria</taxon>
        <taxon>Pseudomonadati</taxon>
        <taxon>Pseudomonadota</taxon>
        <taxon>Alphaproteobacteria</taxon>
        <taxon>Hyphomicrobiales</taxon>
        <taxon>Phyllobacteriaceae</taxon>
        <taxon>Aquibium</taxon>
    </lineage>
</organism>
<dbReference type="SUPFAM" id="SSF52172">
    <property type="entry name" value="CheY-like"/>
    <property type="match status" value="1"/>
</dbReference>
<evidence type="ECO:0000259" key="2">
    <source>
        <dbReference type="PROSITE" id="PS50110"/>
    </source>
</evidence>
<evidence type="ECO:0000256" key="1">
    <source>
        <dbReference type="PROSITE-ProRule" id="PRU00169"/>
    </source>
</evidence>
<evidence type="ECO:0000313" key="4">
    <source>
        <dbReference type="Proteomes" id="UP000278398"/>
    </source>
</evidence>
<name>A0A429Z1G7_9HYPH</name>
<accession>A0A429Z1G7</accession>
<dbReference type="RefSeq" id="WP_126698405.1">
    <property type="nucleotide sequence ID" value="NZ_RWKW01000016.1"/>
</dbReference>
<dbReference type="GO" id="GO:0000160">
    <property type="term" value="P:phosphorelay signal transduction system"/>
    <property type="evidence" value="ECO:0007669"/>
    <property type="project" value="InterPro"/>
</dbReference>